<accession>A0AC58RWX8</accession>
<reference evidence="2" key="2">
    <citation type="submission" date="2025-08" db="UniProtKB">
        <authorList>
            <consortium name="RefSeq"/>
        </authorList>
    </citation>
    <scope>IDENTIFICATION</scope>
    <source>
        <tissue evidence="2">Leaf</tissue>
    </source>
</reference>
<reference evidence="1" key="1">
    <citation type="journal article" date="2014" name="Nat. Commun.">
        <title>The tobacco genome sequence and its comparison with those of tomato and potato.</title>
        <authorList>
            <person name="Sierro N."/>
            <person name="Battey J.N."/>
            <person name="Ouadi S."/>
            <person name="Bakaher N."/>
            <person name="Bovet L."/>
            <person name="Willig A."/>
            <person name="Goepfert S."/>
            <person name="Peitsch M.C."/>
            <person name="Ivanov N.V."/>
        </authorList>
    </citation>
    <scope>NUCLEOTIDE SEQUENCE [LARGE SCALE GENOMIC DNA]</scope>
</reference>
<evidence type="ECO:0000313" key="1">
    <source>
        <dbReference type="Proteomes" id="UP000790787"/>
    </source>
</evidence>
<evidence type="ECO:0000313" key="2">
    <source>
        <dbReference type="RefSeq" id="XP_075077256.1"/>
    </source>
</evidence>
<dbReference type="RefSeq" id="XP_075077256.1">
    <property type="nucleotide sequence ID" value="XM_075221155.1"/>
</dbReference>
<organism evidence="1 2">
    <name type="scientific">Nicotiana tabacum</name>
    <name type="common">Common tobacco</name>
    <dbReference type="NCBI Taxonomy" id="4097"/>
    <lineage>
        <taxon>Eukaryota</taxon>
        <taxon>Viridiplantae</taxon>
        <taxon>Streptophyta</taxon>
        <taxon>Embryophyta</taxon>
        <taxon>Tracheophyta</taxon>
        <taxon>Spermatophyta</taxon>
        <taxon>Magnoliopsida</taxon>
        <taxon>eudicotyledons</taxon>
        <taxon>Gunneridae</taxon>
        <taxon>Pentapetalae</taxon>
        <taxon>asterids</taxon>
        <taxon>lamiids</taxon>
        <taxon>Solanales</taxon>
        <taxon>Solanaceae</taxon>
        <taxon>Nicotianoideae</taxon>
        <taxon>Nicotianeae</taxon>
        <taxon>Nicotiana</taxon>
    </lineage>
</organism>
<sequence>MGQINGGVLCKFDQELVRRALVEMVITEELPFSFVEKRGFKKFMSIAQPLFNVPSCRTITRDCFQVYNKDRLKLMKIFREVKPKICLTTDTWTSLQRINYMCLIGHFIDRDWVLHKRILNFCPISSHKGDEMAKVIGNCLLEWKLDKVFTVTVDTASSNDVTVKELSKQLDM</sequence>
<protein>
    <submittedName>
        <fullName evidence="2">Zinc finger BED domain-containing protein RICESLEEPER 3-like</fullName>
    </submittedName>
</protein>
<dbReference type="Proteomes" id="UP000790787">
    <property type="component" value="Chromosome 9"/>
</dbReference>
<gene>
    <name evidence="2" type="primary">LOC142163995</name>
</gene>
<keyword evidence="1" id="KW-1185">Reference proteome</keyword>
<name>A0AC58RWX8_TOBAC</name>
<proteinExistence type="predicted"/>